<keyword evidence="3" id="KW-1185">Reference proteome</keyword>
<dbReference type="EMBL" id="BX908798">
    <property type="protein sequence ID" value="CAF23212.1"/>
    <property type="molecule type" value="Genomic_DNA"/>
</dbReference>
<organism evidence="2 3">
    <name type="scientific">Protochlamydia amoebophila (strain UWE25)</name>
    <dbReference type="NCBI Taxonomy" id="264201"/>
    <lineage>
        <taxon>Bacteria</taxon>
        <taxon>Pseudomonadati</taxon>
        <taxon>Chlamydiota</taxon>
        <taxon>Chlamydiia</taxon>
        <taxon>Parachlamydiales</taxon>
        <taxon>Parachlamydiaceae</taxon>
        <taxon>Candidatus Protochlamydia</taxon>
    </lineage>
</organism>
<dbReference type="Gene3D" id="3.40.630.30">
    <property type="match status" value="1"/>
</dbReference>
<dbReference type="AlphaFoldDB" id="Q6MDY7"/>
<dbReference type="PANTHER" id="PTHR43451">
    <property type="entry name" value="ACETYLTRANSFERASE (GNAT) FAMILY PROTEIN"/>
    <property type="match status" value="1"/>
</dbReference>
<name>Q6MDY7_PARUW</name>
<dbReference type="PANTHER" id="PTHR43451:SF1">
    <property type="entry name" value="ACETYLTRANSFERASE"/>
    <property type="match status" value="1"/>
</dbReference>
<dbReference type="GO" id="GO:0016747">
    <property type="term" value="F:acyltransferase activity, transferring groups other than amino-acyl groups"/>
    <property type="evidence" value="ECO:0007669"/>
    <property type="project" value="InterPro"/>
</dbReference>
<dbReference type="Proteomes" id="UP000000529">
    <property type="component" value="Chromosome"/>
</dbReference>
<reference evidence="2 3" key="1">
    <citation type="journal article" date="2004" name="Science">
        <title>Illuminating the evolutionary history of chlamydiae.</title>
        <authorList>
            <person name="Horn M."/>
            <person name="Collingro A."/>
            <person name="Schmitz-Esser S."/>
            <person name="Beier C.L."/>
            <person name="Purkhold U."/>
            <person name="Fartmann B."/>
            <person name="Brandt P."/>
            <person name="Nyakatura G.J."/>
            <person name="Droege M."/>
            <person name="Frishman D."/>
            <person name="Rattei T."/>
            <person name="Mewes H."/>
            <person name="Wagner M."/>
        </authorList>
    </citation>
    <scope>NUCLEOTIDE SEQUENCE [LARGE SCALE GENOMIC DNA]</scope>
    <source>
        <strain evidence="2 3">UWE25</strain>
    </source>
</reference>
<sequence length="106" mass="12083">MEDAQALANIYFHKIHCINIKHYTQEQVDVWAPELNLEGEGWKKKLLRTNLIVAVIEGKVAGFAEFEPDSHIDCFYCHHEWIGKGVGSALMNEIFIRAKNSLLGKT</sequence>
<evidence type="ECO:0000313" key="2">
    <source>
        <dbReference type="EMBL" id="CAF23212.1"/>
    </source>
</evidence>
<proteinExistence type="predicted"/>
<evidence type="ECO:0000259" key="1">
    <source>
        <dbReference type="PROSITE" id="PS51186"/>
    </source>
</evidence>
<dbReference type="OrthoDB" id="424368at2"/>
<feature type="domain" description="N-acetyltransferase" evidence="1">
    <location>
        <begin position="10"/>
        <end position="106"/>
    </location>
</feature>
<evidence type="ECO:0000313" key="3">
    <source>
        <dbReference type="Proteomes" id="UP000000529"/>
    </source>
</evidence>
<dbReference type="InterPro" id="IPR052564">
    <property type="entry name" value="N-acetyltrans/Recomb-assoc"/>
</dbReference>
<gene>
    <name evidence="2" type="ORF">PC_RS02380</name>
</gene>
<accession>Q6MDY7</accession>
<dbReference type="SUPFAM" id="SSF55729">
    <property type="entry name" value="Acyl-CoA N-acyltransferases (Nat)"/>
    <property type="match status" value="1"/>
</dbReference>
<dbReference type="eggNOG" id="COG1247">
    <property type="taxonomic scope" value="Bacteria"/>
</dbReference>
<dbReference type="CDD" id="cd04301">
    <property type="entry name" value="NAT_SF"/>
    <property type="match status" value="1"/>
</dbReference>
<dbReference type="STRING" id="264201.pc0488"/>
<dbReference type="RefSeq" id="WP_011175038.1">
    <property type="nucleotide sequence ID" value="NC_005861.2"/>
</dbReference>
<dbReference type="Pfam" id="PF13673">
    <property type="entry name" value="Acetyltransf_10"/>
    <property type="match status" value="1"/>
</dbReference>
<protein>
    <recommendedName>
        <fullName evidence="1">N-acetyltransferase domain-containing protein</fullName>
    </recommendedName>
</protein>
<dbReference type="PROSITE" id="PS51186">
    <property type="entry name" value="GNAT"/>
    <property type="match status" value="1"/>
</dbReference>
<dbReference type="InterPro" id="IPR016181">
    <property type="entry name" value="Acyl_CoA_acyltransferase"/>
</dbReference>
<dbReference type="HOGENOM" id="CLU_2220630_0_0_0"/>
<dbReference type="KEGG" id="pcu:PC_RS02380"/>
<dbReference type="InterPro" id="IPR000182">
    <property type="entry name" value="GNAT_dom"/>
</dbReference>